<gene>
    <name evidence="2" type="ORF">GCM10008967_37860</name>
</gene>
<dbReference type="RefSeq" id="WP_343802707.1">
    <property type="nucleotide sequence ID" value="NZ_BAAADJ010000062.1"/>
</dbReference>
<dbReference type="InterPro" id="IPR009343">
    <property type="entry name" value="DUF1002"/>
</dbReference>
<name>A0ABP3GI85_9BACI</name>
<feature type="signal peptide" evidence="1">
    <location>
        <begin position="1"/>
        <end position="27"/>
    </location>
</feature>
<organism evidence="2 3">
    <name type="scientific">Bacillus carboniphilus</name>
    <dbReference type="NCBI Taxonomy" id="86663"/>
    <lineage>
        <taxon>Bacteria</taxon>
        <taxon>Bacillati</taxon>
        <taxon>Bacillota</taxon>
        <taxon>Bacilli</taxon>
        <taxon>Bacillales</taxon>
        <taxon>Bacillaceae</taxon>
        <taxon>Bacillus</taxon>
    </lineage>
</organism>
<reference evidence="3" key="1">
    <citation type="journal article" date="2019" name="Int. J. Syst. Evol. Microbiol.">
        <title>The Global Catalogue of Microorganisms (GCM) 10K type strain sequencing project: providing services to taxonomists for standard genome sequencing and annotation.</title>
        <authorList>
            <consortium name="The Broad Institute Genomics Platform"/>
            <consortium name="The Broad Institute Genome Sequencing Center for Infectious Disease"/>
            <person name="Wu L."/>
            <person name="Ma J."/>
        </authorList>
    </citation>
    <scope>NUCLEOTIDE SEQUENCE [LARGE SCALE GENOMIC DNA]</scope>
    <source>
        <strain evidence="3">JCM 9731</strain>
    </source>
</reference>
<comment type="caution">
    <text evidence="2">The sequence shown here is derived from an EMBL/GenBank/DDBJ whole genome shotgun (WGS) entry which is preliminary data.</text>
</comment>
<accession>A0ABP3GI85</accession>
<dbReference type="Proteomes" id="UP001500782">
    <property type="component" value="Unassembled WGS sequence"/>
</dbReference>
<keyword evidence="1" id="KW-0732">Signal</keyword>
<keyword evidence="3" id="KW-1185">Reference proteome</keyword>
<dbReference type="Pfam" id="PF06207">
    <property type="entry name" value="DUF1002"/>
    <property type="match status" value="1"/>
</dbReference>
<proteinExistence type="predicted"/>
<protein>
    <submittedName>
        <fullName evidence="2">DUF1002 domain-containing protein</fullName>
    </submittedName>
</protein>
<evidence type="ECO:0000256" key="1">
    <source>
        <dbReference type="SAM" id="SignalP"/>
    </source>
</evidence>
<evidence type="ECO:0000313" key="2">
    <source>
        <dbReference type="EMBL" id="GAA0343842.1"/>
    </source>
</evidence>
<dbReference type="EMBL" id="BAAADJ010000062">
    <property type="protein sequence ID" value="GAA0343842.1"/>
    <property type="molecule type" value="Genomic_DNA"/>
</dbReference>
<sequence length="311" mass="34426">MKSLKMIASGIGLLLVLSIGIMSTVYADSDTKEDSINEKYGLPVVVYGEALSEAQKEEVRELLDVEDPSMVKEITVTGEDLVYYIGGDAHSNMYSSAKITRNDSGEGLVINQVTPENITEVTNEMYANALLTAGIEDAVVDVASPVKVSGHSALVGIYKAYDEGEGTALNKDRTEVANEELSLATQLAQKEGLDQDKVSELLTEIKQQIADLDPASKEEVEQIIDERLKSLEISLSPEDRQLLIDLFEKMRNLNINFDNVQSQLENLANDIQKRIEDVVGDKGFLQKIGDFFQQIFDFFKKLIESIMSLFS</sequence>
<feature type="chain" id="PRO_5045478455" evidence="1">
    <location>
        <begin position="28"/>
        <end position="311"/>
    </location>
</feature>
<evidence type="ECO:0000313" key="3">
    <source>
        <dbReference type="Proteomes" id="UP001500782"/>
    </source>
</evidence>